<keyword evidence="4 7" id="KW-0808">Transferase</keyword>
<dbReference type="GO" id="GO:0008276">
    <property type="term" value="F:protein methyltransferase activity"/>
    <property type="evidence" value="ECO:0007669"/>
    <property type="project" value="InterPro"/>
</dbReference>
<dbReference type="NCBIfam" id="TIGR02467">
    <property type="entry name" value="CbiE"/>
    <property type="match status" value="1"/>
</dbReference>
<evidence type="ECO:0000259" key="6">
    <source>
        <dbReference type="Pfam" id="PF00590"/>
    </source>
</evidence>
<keyword evidence="2" id="KW-0169">Cobalamin biosynthesis</keyword>
<evidence type="ECO:0000313" key="8">
    <source>
        <dbReference type="Proteomes" id="UP000242015"/>
    </source>
</evidence>
<dbReference type="EMBL" id="NEXF01000445">
    <property type="protein sequence ID" value="PSO06616.1"/>
    <property type="molecule type" value="Genomic_DNA"/>
</dbReference>
<dbReference type="AlphaFoldDB" id="A0A2R6C798"/>
<dbReference type="InterPro" id="IPR012818">
    <property type="entry name" value="CbiE"/>
</dbReference>
<keyword evidence="3 7" id="KW-0489">Methyltransferase</keyword>
<dbReference type="CDD" id="cd11644">
    <property type="entry name" value="Precorrin-6Y-MT"/>
    <property type="match status" value="1"/>
</dbReference>
<dbReference type="SUPFAM" id="SSF53790">
    <property type="entry name" value="Tetrapyrrole methylase"/>
    <property type="match status" value="1"/>
</dbReference>
<evidence type="ECO:0000256" key="1">
    <source>
        <dbReference type="ARBA" id="ARBA00004953"/>
    </source>
</evidence>
<dbReference type="Pfam" id="PF00590">
    <property type="entry name" value="TP_methylase"/>
    <property type="match status" value="1"/>
</dbReference>
<feature type="domain" description="Tetrapyrrole methylase" evidence="6">
    <location>
        <begin position="3"/>
        <end position="202"/>
    </location>
</feature>
<evidence type="ECO:0000256" key="5">
    <source>
        <dbReference type="ARBA" id="ARBA00022691"/>
    </source>
</evidence>
<dbReference type="InterPro" id="IPR035996">
    <property type="entry name" value="4pyrrol_Methylase_sf"/>
</dbReference>
<dbReference type="GO" id="GO:0009236">
    <property type="term" value="P:cobalamin biosynthetic process"/>
    <property type="evidence" value="ECO:0007669"/>
    <property type="project" value="UniProtKB-UniPathway"/>
</dbReference>
<evidence type="ECO:0000256" key="2">
    <source>
        <dbReference type="ARBA" id="ARBA00022573"/>
    </source>
</evidence>
<sequence length="228" mass="24403">MAKLFVVGVGPGSEDLVTPRAKKAISRAGIIVGWNLDLEPVRSLLDGKKLFIQSVENYRSVARAAAEEARGSGRDVVVLRIGDPCLSSGLKGLLEDFEGFEVEVVPGISSVQLAAALAKVELGECVVVSFHDYGDTQEKKEFMTNCLKSGKHVFVLSGAELTVEGTAAYLLGVGFDPTTRAAVFTRLGLEGESAEFTTLGEVATKVHNWLSILLVYSPKKAVSRFTRA</sequence>
<organism evidence="7 8">
    <name type="scientific">Candidatus Marsarchaeota G2 archaeon BE_D</name>
    <dbReference type="NCBI Taxonomy" id="1978158"/>
    <lineage>
        <taxon>Archaea</taxon>
        <taxon>Candidatus Marsarchaeota</taxon>
        <taxon>Candidatus Marsarchaeota group 2</taxon>
    </lineage>
</organism>
<name>A0A2R6C798_9ARCH</name>
<gene>
    <name evidence="7" type="ORF">B9Q04_15115</name>
</gene>
<dbReference type="InterPro" id="IPR014776">
    <property type="entry name" value="4pyrrole_Mease_sub2"/>
</dbReference>
<protein>
    <submittedName>
        <fullName evidence="7">Precorrin-6y C5,15-methyltransferase (Decarboxylating) subunit CbiE</fullName>
    </submittedName>
</protein>
<dbReference type="PANTHER" id="PTHR43182:SF1">
    <property type="entry name" value="COBALT-PRECORRIN-7 C(5)-METHYLTRANSFERASE"/>
    <property type="match status" value="1"/>
</dbReference>
<evidence type="ECO:0000313" key="7">
    <source>
        <dbReference type="EMBL" id="PSO06616.1"/>
    </source>
</evidence>
<evidence type="ECO:0000256" key="3">
    <source>
        <dbReference type="ARBA" id="ARBA00022603"/>
    </source>
</evidence>
<dbReference type="InterPro" id="IPR014777">
    <property type="entry name" value="4pyrrole_Mease_sub1"/>
</dbReference>
<comment type="caution">
    <text evidence="7">The sequence shown here is derived from an EMBL/GenBank/DDBJ whole genome shotgun (WGS) entry which is preliminary data.</text>
</comment>
<keyword evidence="5" id="KW-0949">S-adenosyl-L-methionine</keyword>
<evidence type="ECO:0000256" key="4">
    <source>
        <dbReference type="ARBA" id="ARBA00022679"/>
    </source>
</evidence>
<dbReference type="GO" id="GO:0032259">
    <property type="term" value="P:methylation"/>
    <property type="evidence" value="ECO:0007669"/>
    <property type="project" value="UniProtKB-KW"/>
</dbReference>
<dbReference type="InterPro" id="IPR050714">
    <property type="entry name" value="Cobalamin_biosynth_MTase"/>
</dbReference>
<proteinExistence type="predicted"/>
<dbReference type="Gene3D" id="3.40.1010.10">
    <property type="entry name" value="Cobalt-precorrin-4 Transmethylase, Domain 1"/>
    <property type="match status" value="1"/>
</dbReference>
<dbReference type="Proteomes" id="UP000242015">
    <property type="component" value="Unassembled WGS sequence"/>
</dbReference>
<dbReference type="PANTHER" id="PTHR43182">
    <property type="entry name" value="COBALT-PRECORRIN-6B C(15)-METHYLTRANSFERASE (DECARBOXYLATING)"/>
    <property type="match status" value="1"/>
</dbReference>
<dbReference type="Gene3D" id="3.30.950.10">
    <property type="entry name" value="Methyltransferase, Cobalt-precorrin-4 Transmethylase, Domain 2"/>
    <property type="match status" value="1"/>
</dbReference>
<dbReference type="UniPathway" id="UPA00148"/>
<dbReference type="InterPro" id="IPR000878">
    <property type="entry name" value="4pyrrol_Mease"/>
</dbReference>
<reference evidence="7 8" key="1">
    <citation type="submission" date="2017-04" db="EMBL/GenBank/DDBJ databases">
        <title>Novel microbial lineages endemic to geothermal iron-oxide mats fill important gaps in the evolutionary history of Archaea.</title>
        <authorList>
            <person name="Jay Z.J."/>
            <person name="Beam J.P."/>
            <person name="Dlakic M."/>
            <person name="Rusch D.B."/>
            <person name="Kozubal M.A."/>
            <person name="Inskeep W.P."/>
        </authorList>
    </citation>
    <scope>NUCLEOTIDE SEQUENCE [LARGE SCALE GENOMIC DNA]</scope>
    <source>
        <strain evidence="7">BE_D</strain>
    </source>
</reference>
<accession>A0A2R6C798</accession>
<comment type="pathway">
    <text evidence="1">Cofactor biosynthesis; adenosylcobalamin biosynthesis.</text>
</comment>